<sequence length="112" mass="12800">MIAILTLSPARAVPDVPFWWNIPYFDKIVHAAIFAPLAFLMARGMSRQYEHNARFGNFFYITFIFSVLYGGLIEYLQNFVPGRSSEMLDLAANTIGVLIGLGTFHYFKSRKK</sequence>
<dbReference type="PANTHER" id="PTHR28008:SF1">
    <property type="entry name" value="DOMAIN PROTEIN, PUTATIVE (AFU_ORTHOLOGUE AFUA_3G10980)-RELATED"/>
    <property type="match status" value="1"/>
</dbReference>
<organism evidence="3 4">
    <name type="scientific">Agaribacillus aureus</name>
    <dbReference type="NCBI Taxonomy" id="3051825"/>
    <lineage>
        <taxon>Bacteria</taxon>
        <taxon>Pseudomonadati</taxon>
        <taxon>Bacteroidota</taxon>
        <taxon>Cytophagia</taxon>
        <taxon>Cytophagales</taxon>
        <taxon>Splendidivirgaceae</taxon>
        <taxon>Agaribacillus</taxon>
    </lineage>
</organism>
<reference evidence="3" key="1">
    <citation type="submission" date="2023-06" db="EMBL/GenBank/DDBJ databases">
        <title>Genomic of Agaribacillus aureum.</title>
        <authorList>
            <person name="Wang G."/>
        </authorList>
    </citation>
    <scope>NUCLEOTIDE SEQUENCE</scope>
    <source>
        <strain evidence="3">BMA12</strain>
    </source>
</reference>
<gene>
    <name evidence="3" type="ORF">QQ020_24675</name>
</gene>
<feature type="transmembrane region" description="Helical" evidence="1">
    <location>
        <begin position="88"/>
        <end position="107"/>
    </location>
</feature>
<protein>
    <submittedName>
        <fullName evidence="3">VanZ family protein</fullName>
    </submittedName>
</protein>
<dbReference type="Pfam" id="PF04892">
    <property type="entry name" value="VanZ"/>
    <property type="match status" value="1"/>
</dbReference>
<keyword evidence="1" id="KW-1133">Transmembrane helix</keyword>
<evidence type="ECO:0000259" key="2">
    <source>
        <dbReference type="Pfam" id="PF04892"/>
    </source>
</evidence>
<feature type="transmembrane region" description="Helical" evidence="1">
    <location>
        <begin position="28"/>
        <end position="46"/>
    </location>
</feature>
<dbReference type="NCBIfam" id="NF037970">
    <property type="entry name" value="vanZ_1"/>
    <property type="match status" value="1"/>
</dbReference>
<dbReference type="PANTHER" id="PTHR28008">
    <property type="entry name" value="DOMAIN PROTEIN, PUTATIVE (AFU_ORTHOLOGUE AFUA_3G10980)-RELATED"/>
    <property type="match status" value="1"/>
</dbReference>
<feature type="transmembrane region" description="Helical" evidence="1">
    <location>
        <begin position="58"/>
        <end position="76"/>
    </location>
</feature>
<name>A0ABT8LEA3_9BACT</name>
<dbReference type="InterPro" id="IPR006976">
    <property type="entry name" value="VanZ-like"/>
</dbReference>
<dbReference type="RefSeq" id="WP_346760633.1">
    <property type="nucleotide sequence ID" value="NZ_JAUJEB010000006.1"/>
</dbReference>
<keyword evidence="1" id="KW-0472">Membrane</keyword>
<evidence type="ECO:0000256" key="1">
    <source>
        <dbReference type="SAM" id="Phobius"/>
    </source>
</evidence>
<dbReference type="Proteomes" id="UP001172083">
    <property type="component" value="Unassembled WGS sequence"/>
</dbReference>
<proteinExistence type="predicted"/>
<feature type="domain" description="VanZ-like" evidence="2">
    <location>
        <begin position="8"/>
        <end position="106"/>
    </location>
</feature>
<keyword evidence="4" id="KW-1185">Reference proteome</keyword>
<accession>A0ABT8LEA3</accession>
<evidence type="ECO:0000313" key="3">
    <source>
        <dbReference type="EMBL" id="MDN5215297.1"/>
    </source>
</evidence>
<dbReference type="EMBL" id="JAUJEB010000006">
    <property type="protein sequence ID" value="MDN5215297.1"/>
    <property type="molecule type" value="Genomic_DNA"/>
</dbReference>
<comment type="caution">
    <text evidence="3">The sequence shown here is derived from an EMBL/GenBank/DDBJ whole genome shotgun (WGS) entry which is preliminary data.</text>
</comment>
<keyword evidence="1" id="KW-0812">Transmembrane</keyword>
<evidence type="ECO:0000313" key="4">
    <source>
        <dbReference type="Proteomes" id="UP001172083"/>
    </source>
</evidence>